<reference evidence="1 2" key="1">
    <citation type="journal article" date="2019" name="Nat. Ecol. Evol.">
        <title>Megaphylogeny resolves global patterns of mushroom evolution.</title>
        <authorList>
            <person name="Varga T."/>
            <person name="Krizsan K."/>
            <person name="Foldi C."/>
            <person name="Dima B."/>
            <person name="Sanchez-Garcia M."/>
            <person name="Sanchez-Ramirez S."/>
            <person name="Szollosi G.J."/>
            <person name="Szarkandi J.G."/>
            <person name="Papp V."/>
            <person name="Albert L."/>
            <person name="Andreopoulos W."/>
            <person name="Angelini C."/>
            <person name="Antonin V."/>
            <person name="Barry K.W."/>
            <person name="Bougher N.L."/>
            <person name="Buchanan P."/>
            <person name="Buyck B."/>
            <person name="Bense V."/>
            <person name="Catcheside P."/>
            <person name="Chovatia M."/>
            <person name="Cooper J."/>
            <person name="Damon W."/>
            <person name="Desjardin D."/>
            <person name="Finy P."/>
            <person name="Geml J."/>
            <person name="Haridas S."/>
            <person name="Hughes K."/>
            <person name="Justo A."/>
            <person name="Karasinski D."/>
            <person name="Kautmanova I."/>
            <person name="Kiss B."/>
            <person name="Kocsube S."/>
            <person name="Kotiranta H."/>
            <person name="LaButti K.M."/>
            <person name="Lechner B.E."/>
            <person name="Liimatainen K."/>
            <person name="Lipzen A."/>
            <person name="Lukacs Z."/>
            <person name="Mihaltcheva S."/>
            <person name="Morgado L.N."/>
            <person name="Niskanen T."/>
            <person name="Noordeloos M.E."/>
            <person name="Ohm R.A."/>
            <person name="Ortiz-Santana B."/>
            <person name="Ovrebo C."/>
            <person name="Racz N."/>
            <person name="Riley R."/>
            <person name="Savchenko A."/>
            <person name="Shiryaev A."/>
            <person name="Soop K."/>
            <person name="Spirin V."/>
            <person name="Szebenyi C."/>
            <person name="Tomsovsky M."/>
            <person name="Tulloss R.E."/>
            <person name="Uehling J."/>
            <person name="Grigoriev I.V."/>
            <person name="Vagvolgyi C."/>
            <person name="Papp T."/>
            <person name="Martin F.M."/>
            <person name="Miettinen O."/>
            <person name="Hibbett D.S."/>
            <person name="Nagy L.G."/>
        </authorList>
    </citation>
    <scope>NUCLEOTIDE SEQUENCE [LARGE SCALE GENOMIC DNA]</scope>
    <source>
        <strain evidence="1 2">HHB13444</strain>
    </source>
</reference>
<proteinExistence type="predicted"/>
<dbReference type="EMBL" id="ML212798">
    <property type="protein sequence ID" value="TFK78105.1"/>
    <property type="molecule type" value="Genomic_DNA"/>
</dbReference>
<accession>A0A5C3NLK1</accession>
<dbReference type="Proteomes" id="UP000308197">
    <property type="component" value="Unassembled WGS sequence"/>
</dbReference>
<evidence type="ECO:0000313" key="1">
    <source>
        <dbReference type="EMBL" id="TFK78105.1"/>
    </source>
</evidence>
<dbReference type="InParanoid" id="A0A5C3NLK1"/>
<feature type="non-terminal residue" evidence="1">
    <location>
        <position position="130"/>
    </location>
</feature>
<protein>
    <recommendedName>
        <fullName evidence="3">DDE-1 domain-containing protein</fullName>
    </recommendedName>
</protein>
<feature type="non-terminal residue" evidence="1">
    <location>
        <position position="1"/>
    </location>
</feature>
<gene>
    <name evidence="1" type="ORF">K466DRAFT_462617</name>
</gene>
<evidence type="ECO:0008006" key="3">
    <source>
        <dbReference type="Google" id="ProtNLM"/>
    </source>
</evidence>
<keyword evidence="2" id="KW-1185">Reference proteome</keyword>
<dbReference type="AlphaFoldDB" id="A0A5C3NLK1"/>
<organism evidence="1 2">
    <name type="scientific">Polyporus arcularius HHB13444</name>
    <dbReference type="NCBI Taxonomy" id="1314778"/>
    <lineage>
        <taxon>Eukaryota</taxon>
        <taxon>Fungi</taxon>
        <taxon>Dikarya</taxon>
        <taxon>Basidiomycota</taxon>
        <taxon>Agaricomycotina</taxon>
        <taxon>Agaricomycetes</taxon>
        <taxon>Polyporales</taxon>
        <taxon>Polyporaceae</taxon>
        <taxon>Polyporus</taxon>
    </lineage>
</organism>
<evidence type="ECO:0000313" key="2">
    <source>
        <dbReference type="Proteomes" id="UP000308197"/>
    </source>
</evidence>
<dbReference type="STRING" id="1314778.A0A5C3NLK1"/>
<sequence length="130" mass="14906">WITETLRPYYSRMRVKNDLDEKSYGLLLIDVWPVHIAKSDIEDFLPWIRRTHPEIIIIFVLGGCTGIAQPADVGLQRLFKHHVKRSATDFVVTRAMQELAAGVKPEDIKLPTKLPVLRNASIAWLLDAYN</sequence>
<name>A0A5C3NLK1_9APHY</name>